<accession>A0A0B7AQ99</accession>
<name>A0A0B7AQ99_9EUPU</name>
<gene>
    <name evidence="1" type="primary">ORF135810</name>
</gene>
<dbReference type="EMBL" id="HACG01036339">
    <property type="protein sequence ID" value="CEK83204.1"/>
    <property type="molecule type" value="Transcribed_RNA"/>
</dbReference>
<reference evidence="1" key="1">
    <citation type="submission" date="2014-12" db="EMBL/GenBank/DDBJ databases">
        <title>Insight into the proteome of Arion vulgaris.</title>
        <authorList>
            <person name="Aradska J."/>
            <person name="Bulat T."/>
            <person name="Smidak R."/>
            <person name="Sarate P."/>
            <person name="Gangsoo J."/>
            <person name="Sialana F."/>
            <person name="Bilban M."/>
            <person name="Lubec G."/>
        </authorList>
    </citation>
    <scope>NUCLEOTIDE SEQUENCE</scope>
    <source>
        <tissue evidence="1">Skin</tissue>
    </source>
</reference>
<evidence type="ECO:0000313" key="1">
    <source>
        <dbReference type="EMBL" id="CEK83204.1"/>
    </source>
</evidence>
<protein>
    <submittedName>
        <fullName evidence="1">Uncharacterized protein</fullName>
    </submittedName>
</protein>
<dbReference type="AlphaFoldDB" id="A0A0B7AQ99"/>
<organism evidence="1">
    <name type="scientific">Arion vulgaris</name>
    <dbReference type="NCBI Taxonomy" id="1028688"/>
    <lineage>
        <taxon>Eukaryota</taxon>
        <taxon>Metazoa</taxon>
        <taxon>Spiralia</taxon>
        <taxon>Lophotrochozoa</taxon>
        <taxon>Mollusca</taxon>
        <taxon>Gastropoda</taxon>
        <taxon>Heterobranchia</taxon>
        <taxon>Euthyneura</taxon>
        <taxon>Panpulmonata</taxon>
        <taxon>Eupulmonata</taxon>
        <taxon>Stylommatophora</taxon>
        <taxon>Helicina</taxon>
        <taxon>Arionoidea</taxon>
        <taxon>Arionidae</taxon>
        <taxon>Arion</taxon>
    </lineage>
</organism>
<proteinExistence type="predicted"/>
<sequence>MPLTTEVAYRCAPNTPTATTGFFLHIFTLHGKMIYISEPMYHKYLLHIFY</sequence>